<dbReference type="AlphaFoldDB" id="A0A238KPC4"/>
<accession>A0A238KPC4</accession>
<evidence type="ECO:0000313" key="1">
    <source>
        <dbReference type="EMBL" id="SMX44507.1"/>
    </source>
</evidence>
<organism evidence="1 2">
    <name type="scientific">Octadecabacter ascidiaceicola</name>
    <dbReference type="NCBI Taxonomy" id="1655543"/>
    <lineage>
        <taxon>Bacteria</taxon>
        <taxon>Pseudomonadati</taxon>
        <taxon>Pseudomonadota</taxon>
        <taxon>Alphaproteobacteria</taxon>
        <taxon>Rhodobacterales</taxon>
        <taxon>Roseobacteraceae</taxon>
        <taxon>Octadecabacter</taxon>
    </lineage>
</organism>
<evidence type="ECO:0000313" key="2">
    <source>
        <dbReference type="Proteomes" id="UP000203464"/>
    </source>
</evidence>
<dbReference type="Proteomes" id="UP000203464">
    <property type="component" value="Unassembled WGS sequence"/>
</dbReference>
<keyword evidence="2" id="KW-1185">Reference proteome</keyword>
<dbReference type="EMBL" id="FXYD01000006">
    <property type="protein sequence ID" value="SMX44507.1"/>
    <property type="molecule type" value="Genomic_DNA"/>
</dbReference>
<gene>
    <name evidence="1" type="ORF">OCA8868_03162</name>
</gene>
<reference evidence="2" key="1">
    <citation type="submission" date="2017-05" db="EMBL/GenBank/DDBJ databases">
        <authorList>
            <person name="Rodrigo-Torres L."/>
            <person name="Arahal R. D."/>
            <person name="Lucena T."/>
        </authorList>
    </citation>
    <scope>NUCLEOTIDE SEQUENCE [LARGE SCALE GENOMIC DNA]</scope>
    <source>
        <strain evidence="2">CECT 8868</strain>
    </source>
</reference>
<sequence>MCPWTSGSHQRGISLRLQKLFAGLLYPARLAGLGAGTEQRRLQGYQRPQCAMYPCLWAMICVSYKLERLQSAQRMHLGSVALQ</sequence>
<name>A0A238KPC4_9RHOB</name>
<protein>
    <submittedName>
        <fullName evidence="1">Uncharacterized protein</fullName>
    </submittedName>
</protein>
<proteinExistence type="predicted"/>